<sequence>MRKLVIGAIACILGIPVFAEGYQVNVLSAKQTGMGHVGTAMKLGAESMHFNPAGLVWLDNHMDISIGISAVSSQAKYSHEGYSAKTDNPLSTPLYAYVGYKIYDNFAAGISLTTPYGNSLKWPKNWAGVNVIQDIKLRSYVLQPTLSYKITDKLSVGVGLMLAIGNVNLSRALMSTADFQMIGTIIEGLPLPEEQKKYFVETIRDNKFPPASATLNGHAKVRAGFNIGILYDVSDKVSIGLSYRSKIKMRVKEGDATLDYANRNIEDLMGTLGKLAPAFAVPKYDQGSFRAELPLPSNTTLGVSYRPTDRWEMSLDLQYVGWNAYDSLNVYFNEEELGINPIKANKDYKNTIIARIGAQYKATDRLDVRAGLYFDQSPIRKNNYNPETPGMNKIGMSAGLSFEPYQNLQFDFAFLYIQGIGRDGSYTYNNIVIPTQIDTFSGHYKSNAFTVSLGISYKF</sequence>
<reference evidence="8 9" key="1">
    <citation type="submission" date="2012-01" db="EMBL/GenBank/DDBJ databases">
        <title>The Genome Sequence of Odoribacter laneus YIT 12061.</title>
        <authorList>
            <consortium name="The Broad Institute Genome Sequencing Platform"/>
            <person name="Earl A."/>
            <person name="Ward D."/>
            <person name="Feldgarden M."/>
            <person name="Gevers D."/>
            <person name="Morotomi M."/>
            <person name="Young S.K."/>
            <person name="Zeng Q."/>
            <person name="Gargeya S."/>
            <person name="Fitzgerald M."/>
            <person name="Haas B."/>
            <person name="Abouelleil A."/>
            <person name="Alvarado L."/>
            <person name="Arachchi H.M."/>
            <person name="Berlin A."/>
            <person name="Chapman S.B."/>
            <person name="Gearin G."/>
            <person name="Goldberg J."/>
            <person name="Griggs A."/>
            <person name="Gujja S."/>
            <person name="Hansen M."/>
            <person name="Heiman D."/>
            <person name="Howarth C."/>
            <person name="Larimer J."/>
            <person name="Lui A."/>
            <person name="MacDonald P.J.P."/>
            <person name="McCowen C."/>
            <person name="Montmayeur A."/>
            <person name="Murphy C."/>
            <person name="Neiman D."/>
            <person name="Pearson M."/>
            <person name="Priest M."/>
            <person name="Roberts A."/>
            <person name="Saif S."/>
            <person name="Shea T."/>
            <person name="Sisk P."/>
            <person name="Stolte C."/>
            <person name="Sykes S."/>
            <person name="Wortman J."/>
            <person name="Nusbaum C."/>
            <person name="Birren B."/>
        </authorList>
    </citation>
    <scope>NUCLEOTIDE SEQUENCE [LARGE SCALE GENOMIC DNA]</scope>
    <source>
        <strain evidence="8 9">YIT 12061</strain>
    </source>
</reference>
<accession>H1DJM9</accession>
<keyword evidence="9" id="KW-1185">Reference proteome</keyword>
<dbReference type="Gene3D" id="2.40.160.60">
    <property type="entry name" value="Outer membrane protein transport protein (OMPP1/FadL/TodX)"/>
    <property type="match status" value="1"/>
</dbReference>
<keyword evidence="3" id="KW-1134">Transmembrane beta strand</keyword>
<protein>
    <submittedName>
        <fullName evidence="8">Uncharacterized protein</fullName>
    </submittedName>
</protein>
<dbReference type="EMBL" id="ADMC01000026">
    <property type="protein sequence ID" value="EHP46098.1"/>
    <property type="molecule type" value="Genomic_DNA"/>
</dbReference>
<comment type="subcellular location">
    <subcellularLocation>
        <location evidence="1">Cell outer membrane</location>
        <topology evidence="1">Multi-pass membrane protein</topology>
    </subcellularLocation>
</comment>
<dbReference type="RefSeq" id="WP_009137611.1">
    <property type="nucleotide sequence ID" value="NZ_JH594597.1"/>
</dbReference>
<comment type="caution">
    <text evidence="8">The sequence shown here is derived from an EMBL/GenBank/DDBJ whole genome shotgun (WGS) entry which is preliminary data.</text>
</comment>
<keyword evidence="5" id="KW-0732">Signal</keyword>
<dbReference type="GO" id="GO:0015483">
    <property type="term" value="F:long-chain fatty acid transporting porin activity"/>
    <property type="evidence" value="ECO:0007669"/>
    <property type="project" value="TreeGrafter"/>
</dbReference>
<keyword evidence="4" id="KW-0812">Transmembrane</keyword>
<dbReference type="Pfam" id="PF03349">
    <property type="entry name" value="Toluene_X"/>
    <property type="match status" value="1"/>
</dbReference>
<dbReference type="HOGENOM" id="CLU_035981_2_0_10"/>
<evidence type="ECO:0000313" key="8">
    <source>
        <dbReference type="EMBL" id="EHP46098.1"/>
    </source>
</evidence>
<gene>
    <name evidence="8" type="ORF">HMPREF9449_02465</name>
</gene>
<keyword evidence="6" id="KW-0472">Membrane</keyword>
<evidence type="ECO:0000256" key="6">
    <source>
        <dbReference type="ARBA" id="ARBA00023136"/>
    </source>
</evidence>
<evidence type="ECO:0000256" key="7">
    <source>
        <dbReference type="ARBA" id="ARBA00023237"/>
    </source>
</evidence>
<dbReference type="Proteomes" id="UP000004892">
    <property type="component" value="Unassembled WGS sequence"/>
</dbReference>
<evidence type="ECO:0000256" key="5">
    <source>
        <dbReference type="ARBA" id="ARBA00022729"/>
    </source>
</evidence>
<evidence type="ECO:0000313" key="9">
    <source>
        <dbReference type="Proteomes" id="UP000004892"/>
    </source>
</evidence>
<name>H1DJM9_9BACT</name>
<dbReference type="PATRIC" id="fig|742817.3.peg.2637"/>
<dbReference type="SUPFAM" id="SSF56935">
    <property type="entry name" value="Porins"/>
    <property type="match status" value="1"/>
</dbReference>
<dbReference type="GeneID" id="98070003"/>
<evidence type="ECO:0000256" key="2">
    <source>
        <dbReference type="ARBA" id="ARBA00008163"/>
    </source>
</evidence>
<comment type="similarity">
    <text evidence="2">Belongs to the OmpP1/FadL family.</text>
</comment>
<dbReference type="eggNOG" id="COG2067">
    <property type="taxonomic scope" value="Bacteria"/>
</dbReference>
<dbReference type="AlphaFoldDB" id="H1DJM9"/>
<dbReference type="STRING" id="742817.HMPREF9449_02465"/>
<dbReference type="PANTHER" id="PTHR35093:SF8">
    <property type="entry name" value="OUTER MEMBRANE PROTEIN NMB0088-RELATED"/>
    <property type="match status" value="1"/>
</dbReference>
<evidence type="ECO:0000256" key="3">
    <source>
        <dbReference type="ARBA" id="ARBA00022452"/>
    </source>
</evidence>
<dbReference type="InterPro" id="IPR005017">
    <property type="entry name" value="OMPP1/FadL/TodX"/>
</dbReference>
<evidence type="ECO:0000256" key="1">
    <source>
        <dbReference type="ARBA" id="ARBA00004571"/>
    </source>
</evidence>
<evidence type="ECO:0000256" key="4">
    <source>
        <dbReference type="ARBA" id="ARBA00022692"/>
    </source>
</evidence>
<proteinExistence type="inferred from homology"/>
<organism evidence="8 9">
    <name type="scientific">Odoribacter laneus YIT 12061</name>
    <dbReference type="NCBI Taxonomy" id="742817"/>
    <lineage>
        <taxon>Bacteria</taxon>
        <taxon>Pseudomonadati</taxon>
        <taxon>Bacteroidota</taxon>
        <taxon>Bacteroidia</taxon>
        <taxon>Bacteroidales</taxon>
        <taxon>Odoribacteraceae</taxon>
        <taxon>Odoribacter</taxon>
    </lineage>
</organism>
<keyword evidence="7" id="KW-0998">Cell outer membrane</keyword>
<dbReference type="GO" id="GO:0009279">
    <property type="term" value="C:cell outer membrane"/>
    <property type="evidence" value="ECO:0007669"/>
    <property type="project" value="UniProtKB-SubCell"/>
</dbReference>
<dbReference type="PANTHER" id="PTHR35093">
    <property type="entry name" value="OUTER MEMBRANE PROTEIN NMB0088-RELATED"/>
    <property type="match status" value="1"/>
</dbReference>